<dbReference type="InterPro" id="IPR000014">
    <property type="entry name" value="PAS"/>
</dbReference>
<dbReference type="EMBL" id="CP000527">
    <property type="protein sequence ID" value="ABM27512.1"/>
    <property type="molecule type" value="Genomic_DNA"/>
</dbReference>
<evidence type="ECO:0000256" key="2">
    <source>
        <dbReference type="ARBA" id="ARBA00022797"/>
    </source>
</evidence>
<proteinExistence type="predicted"/>
<evidence type="ECO:0000313" key="8">
    <source>
        <dbReference type="Proteomes" id="UP000009173"/>
    </source>
</evidence>
<evidence type="ECO:0000256" key="3">
    <source>
        <dbReference type="ARBA" id="ARBA00022840"/>
    </source>
</evidence>
<keyword evidence="2" id="KW-0058">Aromatic hydrocarbons catabolism</keyword>
<dbReference type="SUPFAM" id="SSF46689">
    <property type="entry name" value="Homeodomain-like"/>
    <property type="match status" value="1"/>
</dbReference>
<dbReference type="InterPro" id="IPR009057">
    <property type="entry name" value="Homeodomain-like_sf"/>
</dbReference>
<dbReference type="GO" id="GO:0005524">
    <property type="term" value="F:ATP binding"/>
    <property type="evidence" value="ECO:0007669"/>
    <property type="project" value="UniProtKB-KW"/>
</dbReference>
<dbReference type="PROSITE" id="PS50045">
    <property type="entry name" value="SIGMA54_INTERACT_4"/>
    <property type="match status" value="1"/>
</dbReference>
<dbReference type="SMART" id="SM00091">
    <property type="entry name" value="PAS"/>
    <property type="match status" value="1"/>
</dbReference>
<organism evidence="7 8">
    <name type="scientific">Nitratidesulfovibrio vulgaris (strain DP4)</name>
    <name type="common">Desulfovibrio vulgaris</name>
    <dbReference type="NCBI Taxonomy" id="391774"/>
    <lineage>
        <taxon>Bacteria</taxon>
        <taxon>Pseudomonadati</taxon>
        <taxon>Thermodesulfobacteriota</taxon>
        <taxon>Desulfovibrionia</taxon>
        <taxon>Desulfovibrionales</taxon>
        <taxon>Desulfovibrionaceae</taxon>
        <taxon>Nitratidesulfovibrio</taxon>
    </lineage>
</organism>
<dbReference type="Gene3D" id="3.40.50.300">
    <property type="entry name" value="P-loop containing nucleotide triphosphate hydrolases"/>
    <property type="match status" value="1"/>
</dbReference>
<dbReference type="HOGENOM" id="CLU_000445_8_1_7"/>
<protein>
    <recommendedName>
        <fullName evidence="4">HTH-type transcriptional regulatory protein TyrR</fullName>
    </recommendedName>
</protein>
<dbReference type="InterPro" id="IPR035965">
    <property type="entry name" value="PAS-like_dom_sf"/>
</dbReference>
<dbReference type="PROSITE" id="PS00675">
    <property type="entry name" value="SIGMA54_INTERACT_1"/>
    <property type="match status" value="1"/>
</dbReference>
<dbReference type="InterPro" id="IPR058031">
    <property type="entry name" value="AAA_lid_NorR"/>
</dbReference>
<dbReference type="GO" id="GO:0006355">
    <property type="term" value="P:regulation of DNA-templated transcription"/>
    <property type="evidence" value="ECO:0007669"/>
    <property type="project" value="InterPro"/>
</dbReference>
<dbReference type="InterPro" id="IPR025662">
    <property type="entry name" value="Sigma_54_int_dom_ATP-bd_1"/>
</dbReference>
<evidence type="ECO:0000313" key="7">
    <source>
        <dbReference type="EMBL" id="ABM27512.1"/>
    </source>
</evidence>
<dbReference type="PANTHER" id="PTHR32071">
    <property type="entry name" value="TRANSCRIPTIONAL REGULATORY PROTEIN"/>
    <property type="match status" value="1"/>
</dbReference>
<dbReference type="Proteomes" id="UP000009173">
    <property type="component" value="Chromosome"/>
</dbReference>
<dbReference type="InterPro" id="IPR002078">
    <property type="entry name" value="Sigma_54_int"/>
</dbReference>
<gene>
    <name evidence="7" type="ordered locus">Dvul_0489</name>
</gene>
<keyword evidence="3" id="KW-0067">ATP-binding</keyword>
<dbReference type="FunFam" id="3.40.50.300:FF:000006">
    <property type="entry name" value="DNA-binding transcriptional regulator NtrC"/>
    <property type="match status" value="1"/>
</dbReference>
<feature type="domain" description="PAS" evidence="6">
    <location>
        <begin position="4"/>
        <end position="67"/>
    </location>
</feature>
<dbReference type="RefSeq" id="WP_011791645.1">
    <property type="nucleotide sequence ID" value="NC_008751.1"/>
</dbReference>
<name>A0A0H3A4U6_NITV4</name>
<evidence type="ECO:0000256" key="4">
    <source>
        <dbReference type="ARBA" id="ARBA00029500"/>
    </source>
</evidence>
<dbReference type="CDD" id="cd00009">
    <property type="entry name" value="AAA"/>
    <property type="match status" value="1"/>
</dbReference>
<evidence type="ECO:0000256" key="1">
    <source>
        <dbReference type="ARBA" id="ARBA00022741"/>
    </source>
</evidence>
<dbReference type="Gene3D" id="3.30.450.20">
    <property type="entry name" value="PAS domain"/>
    <property type="match status" value="1"/>
</dbReference>
<dbReference type="AlphaFoldDB" id="A0A0H3A4U6"/>
<dbReference type="PROSITE" id="PS00676">
    <property type="entry name" value="SIGMA54_INTERACT_2"/>
    <property type="match status" value="1"/>
</dbReference>
<dbReference type="Pfam" id="PF13426">
    <property type="entry name" value="PAS_9"/>
    <property type="match status" value="1"/>
</dbReference>
<dbReference type="InterPro" id="IPR030828">
    <property type="entry name" value="HTH_TyrR"/>
</dbReference>
<dbReference type="Pfam" id="PF25601">
    <property type="entry name" value="AAA_lid_14"/>
    <property type="match status" value="1"/>
</dbReference>
<dbReference type="NCBIfam" id="TIGR00229">
    <property type="entry name" value="sensory_box"/>
    <property type="match status" value="1"/>
</dbReference>
<dbReference type="SUPFAM" id="SSF52540">
    <property type="entry name" value="P-loop containing nucleoside triphosphate hydrolases"/>
    <property type="match status" value="1"/>
</dbReference>
<dbReference type="Gene3D" id="1.10.8.60">
    <property type="match status" value="1"/>
</dbReference>
<dbReference type="PANTHER" id="PTHR32071:SF81">
    <property type="entry name" value="PROPIONATE CATABOLISM OPERON REGULATORY PROTEIN"/>
    <property type="match status" value="1"/>
</dbReference>
<dbReference type="InterPro" id="IPR003593">
    <property type="entry name" value="AAA+_ATPase"/>
</dbReference>
<dbReference type="InterPro" id="IPR027417">
    <property type="entry name" value="P-loop_NTPase"/>
</dbReference>
<sequence length="473" mass="53617">MKKIIEHIESIFDILSDGIYITQRDGTTLLVNRMYEQLTGLSFKDLRGRNVHDLVADGIFDTILNPEVVRTKRPAVSVQHVRQSKKIILRGYPVFDEHGEVCLVVTFARDITMITQFREQIAQQKQLIETFSDRIECMLHEQVRNSQPVFESEVMQQVLDLLQRVAATDANILILGETGVGKDVFARLAHEYSPRSSKMFLKVDCGSIAENLIESELFGYVPGAFSGASSKGKAGYFEIADGGTVFLDEIGELPLPMQAKLLRVLQDREVMRVGSSQARKVDVRIIAATNRDLAEDAKAGKFRSDLYYRLNVAVLDLPPLRERQQDIIPLVERFLDRFNAKYRRNMTLPKGTRQALQNYKWPGNVREMQNLIQSLVVTCEGHSIKPEHLPPHIQKAARNRTAYTPPAPDDARPLKEIMADIEREILEEAVRTHGSVCKVARMYKISRTTLFRKLRGSSLAGVSGDEEHENTEQ</sequence>
<keyword evidence="1" id="KW-0547">Nucleotide-binding</keyword>
<feature type="domain" description="Sigma-54 factor interaction" evidence="5">
    <location>
        <begin position="148"/>
        <end position="377"/>
    </location>
</feature>
<dbReference type="SUPFAM" id="SSF55785">
    <property type="entry name" value="PYP-like sensor domain (PAS domain)"/>
    <property type="match status" value="1"/>
</dbReference>
<dbReference type="Pfam" id="PF18024">
    <property type="entry name" value="HTH_50"/>
    <property type="match status" value="1"/>
</dbReference>
<dbReference type="InterPro" id="IPR025943">
    <property type="entry name" value="Sigma_54_int_dom_ATP-bd_2"/>
</dbReference>
<dbReference type="Gene3D" id="1.10.10.60">
    <property type="entry name" value="Homeodomain-like"/>
    <property type="match status" value="1"/>
</dbReference>
<dbReference type="CDD" id="cd00130">
    <property type="entry name" value="PAS"/>
    <property type="match status" value="1"/>
</dbReference>
<dbReference type="SMART" id="SM00382">
    <property type="entry name" value="AAA"/>
    <property type="match status" value="1"/>
</dbReference>
<accession>A0A0H3A4U6</accession>
<dbReference type="PROSITE" id="PS50112">
    <property type="entry name" value="PAS"/>
    <property type="match status" value="1"/>
</dbReference>
<reference evidence="8" key="1">
    <citation type="journal article" date="2009" name="Environ. Microbiol.">
        <title>Contribution of mobile genetic elements to Desulfovibrio vulgaris genome plasticity.</title>
        <authorList>
            <person name="Walker C.B."/>
            <person name="Stolyar S."/>
            <person name="Chivian D."/>
            <person name="Pinel N."/>
            <person name="Gabster J.A."/>
            <person name="Dehal P.S."/>
            <person name="He Z."/>
            <person name="Yang Z.K."/>
            <person name="Yen H.C."/>
            <person name="Zhou J."/>
            <person name="Wall J.D."/>
            <person name="Hazen T.C."/>
            <person name="Arkin A.P."/>
            <person name="Stahl D.A."/>
        </authorList>
    </citation>
    <scope>NUCLEOTIDE SEQUENCE [LARGE SCALE GENOMIC DNA]</scope>
    <source>
        <strain evidence="8">DP4</strain>
    </source>
</reference>
<dbReference type="Pfam" id="PF00158">
    <property type="entry name" value="Sigma54_activat"/>
    <property type="match status" value="1"/>
</dbReference>
<dbReference type="KEGG" id="dvl:Dvul_0489"/>
<dbReference type="GO" id="GO:0003677">
    <property type="term" value="F:DNA binding"/>
    <property type="evidence" value="ECO:0007669"/>
    <property type="project" value="UniProtKB-KW"/>
</dbReference>
<evidence type="ECO:0000259" key="5">
    <source>
        <dbReference type="PROSITE" id="PS50045"/>
    </source>
</evidence>
<evidence type="ECO:0000259" key="6">
    <source>
        <dbReference type="PROSITE" id="PS50112"/>
    </source>
</evidence>